<proteinExistence type="predicted"/>
<protein>
    <submittedName>
        <fullName evidence="2">Glyoxalase</fullName>
    </submittedName>
</protein>
<dbReference type="InterPro" id="IPR037523">
    <property type="entry name" value="VOC_core"/>
</dbReference>
<dbReference type="RefSeq" id="WP_126692419.1">
    <property type="nucleotide sequence ID" value="NZ_RXOF01000003.1"/>
</dbReference>
<gene>
    <name evidence="2" type="ORF">EJV47_06920</name>
</gene>
<evidence type="ECO:0000313" key="3">
    <source>
        <dbReference type="Proteomes" id="UP000282184"/>
    </source>
</evidence>
<keyword evidence="3" id="KW-1185">Reference proteome</keyword>
<evidence type="ECO:0000313" key="2">
    <source>
        <dbReference type="EMBL" id="RTQ51527.1"/>
    </source>
</evidence>
<organism evidence="2 3">
    <name type="scientific">Hymenobacter gummosus</name>
    <dbReference type="NCBI Taxonomy" id="1776032"/>
    <lineage>
        <taxon>Bacteria</taxon>
        <taxon>Pseudomonadati</taxon>
        <taxon>Bacteroidota</taxon>
        <taxon>Cytophagia</taxon>
        <taxon>Cytophagales</taxon>
        <taxon>Hymenobacteraceae</taxon>
        <taxon>Hymenobacter</taxon>
    </lineage>
</organism>
<dbReference type="PROSITE" id="PS51819">
    <property type="entry name" value="VOC"/>
    <property type="match status" value="1"/>
</dbReference>
<comment type="caution">
    <text evidence="2">The sequence shown here is derived from an EMBL/GenBank/DDBJ whole genome shotgun (WGS) entry which is preliminary data.</text>
</comment>
<dbReference type="CDD" id="cd06587">
    <property type="entry name" value="VOC"/>
    <property type="match status" value="1"/>
</dbReference>
<evidence type="ECO:0000259" key="1">
    <source>
        <dbReference type="PROSITE" id="PS51819"/>
    </source>
</evidence>
<feature type="domain" description="VOC" evidence="1">
    <location>
        <begin position="2"/>
        <end position="122"/>
    </location>
</feature>
<sequence length="234" mass="26032">MKITRLCLLTAELPALRHFYGTVLGLPVTDWDEYANELPGLRVEVGYSELLFYPAPPGHQPFYHVAFSVPHNQLAEAQQWVQARAELLPLPTGGVVANFVNWNAHAFYFLDPGGNVLECIARHDLPNASTAPFSAASLLGISEVGLVVADVPAAVKRVRAETAVDVFSRGPVREDFAAIGDDRGLLILVREGRPWFPTSRPAESHYLWGQGVDYWLHTQWEHGRSPWLYPNRPA</sequence>
<reference evidence="2 3" key="1">
    <citation type="submission" date="2018-12" db="EMBL/GenBank/DDBJ databases">
        <title>Hymenobacter gummosus sp. nov., isolated from a spring.</title>
        <authorList>
            <person name="Nie L."/>
        </authorList>
    </citation>
    <scope>NUCLEOTIDE SEQUENCE [LARGE SCALE GENOMIC DNA]</scope>
    <source>
        <strain evidence="2 3">KCTC 52166</strain>
    </source>
</reference>
<dbReference type="OrthoDB" id="192739at2"/>
<dbReference type="EMBL" id="RXOF01000003">
    <property type="protein sequence ID" value="RTQ51527.1"/>
    <property type="molecule type" value="Genomic_DNA"/>
</dbReference>
<dbReference type="AlphaFoldDB" id="A0A431U670"/>
<dbReference type="Gene3D" id="3.10.180.10">
    <property type="entry name" value="2,3-Dihydroxybiphenyl 1,2-Dioxygenase, domain 1"/>
    <property type="match status" value="1"/>
</dbReference>
<name>A0A431U670_9BACT</name>
<dbReference type="SUPFAM" id="SSF54593">
    <property type="entry name" value="Glyoxalase/Bleomycin resistance protein/Dihydroxybiphenyl dioxygenase"/>
    <property type="match status" value="1"/>
</dbReference>
<dbReference type="Proteomes" id="UP000282184">
    <property type="component" value="Unassembled WGS sequence"/>
</dbReference>
<dbReference type="InterPro" id="IPR029068">
    <property type="entry name" value="Glyas_Bleomycin-R_OHBP_Dase"/>
</dbReference>
<accession>A0A431U670</accession>